<comment type="subcellular location">
    <subcellularLocation>
        <location evidence="1">Nucleus</location>
        <location evidence="1">Nucleolus</location>
    </subcellularLocation>
</comment>
<evidence type="ECO:0000256" key="8">
    <source>
        <dbReference type="SAM" id="MobiDB-lite"/>
    </source>
</evidence>
<dbReference type="GO" id="GO:0030490">
    <property type="term" value="P:maturation of SSU-rRNA"/>
    <property type="evidence" value="ECO:0007669"/>
    <property type="project" value="TreeGrafter"/>
</dbReference>
<keyword evidence="3" id="KW-0690">Ribosome biogenesis</keyword>
<evidence type="ECO:0000256" key="1">
    <source>
        <dbReference type="ARBA" id="ARBA00004604"/>
    </source>
</evidence>
<evidence type="ECO:0000256" key="2">
    <source>
        <dbReference type="ARBA" id="ARBA00007466"/>
    </source>
</evidence>
<feature type="region of interest" description="Disordered" evidence="8">
    <location>
        <begin position="394"/>
        <end position="428"/>
    </location>
</feature>
<evidence type="ECO:0000256" key="3">
    <source>
        <dbReference type="ARBA" id="ARBA00022517"/>
    </source>
</evidence>
<feature type="compositionally biased region" description="Basic and acidic residues" evidence="8">
    <location>
        <begin position="268"/>
        <end position="290"/>
    </location>
</feature>
<dbReference type="AlphaFoldDB" id="A0A9W4I5K4"/>
<feature type="region of interest" description="Disordered" evidence="8">
    <location>
        <begin position="36"/>
        <end position="79"/>
    </location>
</feature>
<feature type="compositionally biased region" description="Polar residues" evidence="8">
    <location>
        <begin position="36"/>
        <end position="46"/>
    </location>
</feature>
<dbReference type="Proteomes" id="UP001153618">
    <property type="component" value="Unassembled WGS sequence"/>
</dbReference>
<dbReference type="EMBL" id="CAJVOS010000060">
    <property type="protein sequence ID" value="CAG8223388.1"/>
    <property type="molecule type" value="Genomic_DNA"/>
</dbReference>
<evidence type="ECO:0000256" key="4">
    <source>
        <dbReference type="ARBA" id="ARBA00022552"/>
    </source>
</evidence>
<feature type="compositionally biased region" description="Acidic residues" evidence="8">
    <location>
        <begin position="399"/>
        <end position="422"/>
    </location>
</feature>
<evidence type="ECO:0008006" key="11">
    <source>
        <dbReference type="Google" id="ProtNLM"/>
    </source>
</evidence>
<evidence type="ECO:0000313" key="9">
    <source>
        <dbReference type="EMBL" id="CAG8223388.1"/>
    </source>
</evidence>
<feature type="compositionally biased region" description="Basic and acidic residues" evidence="8">
    <location>
        <begin position="345"/>
        <end position="354"/>
    </location>
</feature>
<comment type="function">
    <text evidence="6">Involved in nucleolar processing of pre-18S ribosomal RNA. Has a role in the nuclear export of 40S pre-ribosomal subunit to the cytoplasm.</text>
</comment>
<keyword evidence="7" id="KW-0175">Coiled coil</keyword>
<feature type="region of interest" description="Disordered" evidence="8">
    <location>
        <begin position="153"/>
        <end position="381"/>
    </location>
</feature>
<feature type="region of interest" description="Disordered" evidence="8">
    <location>
        <begin position="106"/>
        <end position="134"/>
    </location>
</feature>
<feature type="compositionally biased region" description="Acidic residues" evidence="8">
    <location>
        <begin position="243"/>
        <end position="260"/>
    </location>
</feature>
<comment type="caution">
    <text evidence="9">The sequence shown here is derived from an EMBL/GenBank/DDBJ whole genome shotgun (WGS) entry which is preliminary data.</text>
</comment>
<feature type="coiled-coil region" evidence="7">
    <location>
        <begin position="872"/>
        <end position="925"/>
    </location>
</feature>
<comment type="similarity">
    <text evidence="2">Belongs to the NOP14 family.</text>
</comment>
<dbReference type="InterPro" id="IPR007276">
    <property type="entry name" value="Nop14"/>
</dbReference>
<accession>A0A9W4I5K4</accession>
<reference evidence="9" key="1">
    <citation type="submission" date="2021-07" db="EMBL/GenBank/DDBJ databases">
        <authorList>
            <person name="Branca A.L. A."/>
        </authorList>
    </citation>
    <scope>NUCLEOTIDE SEQUENCE</scope>
</reference>
<proteinExistence type="inferred from homology"/>
<dbReference type="OrthoDB" id="441771at2759"/>
<feature type="compositionally biased region" description="Acidic residues" evidence="8">
    <location>
        <begin position="213"/>
        <end position="229"/>
    </location>
</feature>
<feature type="compositionally biased region" description="Basic and acidic residues" evidence="8">
    <location>
        <begin position="167"/>
        <end position="187"/>
    </location>
</feature>
<protein>
    <recommendedName>
        <fullName evidence="11">Nop14-like protein</fullName>
    </recommendedName>
</protein>
<name>A0A9W4I5K4_PENOL</name>
<keyword evidence="10" id="KW-1185">Reference proteome</keyword>
<organism evidence="9 10">
    <name type="scientific">Penicillium olsonii</name>
    <dbReference type="NCBI Taxonomy" id="99116"/>
    <lineage>
        <taxon>Eukaryota</taxon>
        <taxon>Fungi</taxon>
        <taxon>Dikarya</taxon>
        <taxon>Ascomycota</taxon>
        <taxon>Pezizomycotina</taxon>
        <taxon>Eurotiomycetes</taxon>
        <taxon>Eurotiomycetidae</taxon>
        <taxon>Eurotiales</taxon>
        <taxon>Aspergillaceae</taxon>
        <taxon>Penicillium</taxon>
    </lineage>
</organism>
<evidence type="ECO:0000256" key="5">
    <source>
        <dbReference type="ARBA" id="ARBA00023242"/>
    </source>
</evidence>
<gene>
    <name evidence="9" type="ORF">POLS_LOCUS8157</name>
</gene>
<feature type="compositionally biased region" description="Acidic residues" evidence="8">
    <location>
        <begin position="468"/>
        <end position="490"/>
    </location>
</feature>
<evidence type="ECO:0000256" key="6">
    <source>
        <dbReference type="ARBA" id="ARBA00024695"/>
    </source>
</evidence>
<dbReference type="GO" id="GO:0032040">
    <property type="term" value="C:small-subunit processome"/>
    <property type="evidence" value="ECO:0007669"/>
    <property type="project" value="InterPro"/>
</dbReference>
<sequence length="944" mass="106882">MTHCAASHQSTVSSPGKKLAVANFLYQRRKPKLFLSSATMPPSQLKQLKASLRDNGVLGPQKSKKEKRQNAKTGVGAKNRNQREVALQAIRDRFNPFEIKAPNKSSKFDVTTRDGSTSAGGGARPGVTKSLGEERRRATLLKEMNSRNKIGGLVDRRFGENDPTMTPEERAAERFARESQRKMRKESMFNLEDDEEEMQLTHMGQSLTFDGPNQDDFEAGDLEEAESDDETSRKRKRPADGEQGQDQDQEDFIDYEDGEDQPGRKKTKAEVMKEVIAKSKFYKAERQQLKDDDEDLREALDKELPDLFEALRGLKAPPKPEAPKQDFSEMNPERAALLEQSQNKNPEKEYDQRLRQLTFDQRSKPTDRTKTEEEKVEEEAERLKKLEIDRLRRMRGEELSDEEGDNMDMDDLPENDDESEIDDATHFGLPAYPMPTDSRPGMGVEDEDDFVIDDDLVETDSNASLEIGESDIEEDSSEDESEGPDGEDELINGMTLPMDEAAAASTAVEVNQGSNGKLAFTYPCPKDHESFLAIVKSVPVEEVPTVVQRIRALHHARLKPGNKDKLGRFAEILVEHICYMANETEQPPFAVIELIIRHIHSLAKNHPLNVTIACRARLREIGKERPLNLLPGDFVLLTAISTIFPTSDHFHSTATPAHLCLARYLGQCSTTSLTDLARGAYASSLCLQYQTVSKRYMPEFINYTLNAICNLAPTEPTTNFGAFPYRKSQESVQLASTKKVTPRKLQFCDLATSPSDPQAEEELKISLLTTFVSLLGSASDTWAEKSAFIEIFTPARAVLKHLRSSLKSKVYAGARDIIQSTADKIDAHLAQARLVRRPLFLHNHKPLAIKTAIPKFEENFNPDKHYDPDRERAESNRLKKEFKREKKGAMRELRKDASFIAREKLREKKERDAEYESKYRRLVAEIQSQEGRAANEYERERGRK</sequence>
<feature type="compositionally biased region" description="Basic and acidic residues" evidence="8">
    <location>
        <begin position="361"/>
        <end position="373"/>
    </location>
</feature>
<dbReference type="Pfam" id="PF04147">
    <property type="entry name" value="Nop14"/>
    <property type="match status" value="1"/>
</dbReference>
<keyword evidence="4" id="KW-0698">rRNA processing</keyword>
<evidence type="ECO:0000256" key="7">
    <source>
        <dbReference type="SAM" id="Coils"/>
    </source>
</evidence>
<dbReference type="PANTHER" id="PTHR23183">
    <property type="entry name" value="NOP14"/>
    <property type="match status" value="1"/>
</dbReference>
<feature type="region of interest" description="Disordered" evidence="8">
    <location>
        <begin position="459"/>
        <end position="492"/>
    </location>
</feature>
<evidence type="ECO:0000313" key="10">
    <source>
        <dbReference type="Proteomes" id="UP001153618"/>
    </source>
</evidence>
<dbReference type="PANTHER" id="PTHR23183:SF0">
    <property type="entry name" value="NUCLEOLAR PROTEIN 14"/>
    <property type="match status" value="1"/>
</dbReference>
<keyword evidence="5" id="KW-0539">Nucleus</keyword>
<dbReference type="GO" id="GO:0030692">
    <property type="term" value="C:Noc4p-Nop14p complex"/>
    <property type="evidence" value="ECO:0007669"/>
    <property type="project" value="TreeGrafter"/>
</dbReference>